<name>A0A4C1SI54_EUMVA</name>
<proteinExistence type="predicted"/>
<dbReference type="EMBL" id="BGZK01000006">
    <property type="protein sequence ID" value="GBP00801.1"/>
    <property type="molecule type" value="Genomic_DNA"/>
</dbReference>
<protein>
    <submittedName>
        <fullName evidence="2">Uncharacterized protein</fullName>
    </submittedName>
</protein>
<accession>A0A4C1SI54</accession>
<dbReference type="Proteomes" id="UP000299102">
    <property type="component" value="Unassembled WGS sequence"/>
</dbReference>
<organism evidence="2 3">
    <name type="scientific">Eumeta variegata</name>
    <name type="common">Bagworm moth</name>
    <name type="synonym">Eumeta japonica</name>
    <dbReference type="NCBI Taxonomy" id="151549"/>
    <lineage>
        <taxon>Eukaryota</taxon>
        <taxon>Metazoa</taxon>
        <taxon>Ecdysozoa</taxon>
        <taxon>Arthropoda</taxon>
        <taxon>Hexapoda</taxon>
        <taxon>Insecta</taxon>
        <taxon>Pterygota</taxon>
        <taxon>Neoptera</taxon>
        <taxon>Endopterygota</taxon>
        <taxon>Lepidoptera</taxon>
        <taxon>Glossata</taxon>
        <taxon>Ditrysia</taxon>
        <taxon>Tineoidea</taxon>
        <taxon>Psychidae</taxon>
        <taxon>Oiketicinae</taxon>
        <taxon>Eumeta</taxon>
    </lineage>
</organism>
<sequence>MKAPEQINNGASTPAARVTEAIQVDDDLRRFNKASEDPSPSLSRAMRIFTQIACRSKKGMDEDGRKSISKRYDTELRNKVVASISRPDRLSPATGPQLQVGQLAIRRTSEQGYRSQSSIEYKSSPGFSRAHSHCHSIAIKLGFDDGVLAKTRNILKYSIKETKLDQTKKRQ</sequence>
<reference evidence="2 3" key="1">
    <citation type="journal article" date="2019" name="Commun. Biol.">
        <title>The bagworm genome reveals a unique fibroin gene that provides high tensile strength.</title>
        <authorList>
            <person name="Kono N."/>
            <person name="Nakamura H."/>
            <person name="Ohtoshi R."/>
            <person name="Tomita M."/>
            <person name="Numata K."/>
            <person name="Arakawa K."/>
        </authorList>
    </citation>
    <scope>NUCLEOTIDE SEQUENCE [LARGE SCALE GENOMIC DNA]</scope>
</reference>
<evidence type="ECO:0000256" key="1">
    <source>
        <dbReference type="SAM" id="MobiDB-lite"/>
    </source>
</evidence>
<keyword evidence="3" id="KW-1185">Reference proteome</keyword>
<feature type="compositionally biased region" description="Polar residues" evidence="1">
    <location>
        <begin position="1"/>
        <end position="12"/>
    </location>
</feature>
<dbReference type="AlphaFoldDB" id="A0A4C1SI54"/>
<gene>
    <name evidence="2" type="ORF">EVAR_77008_1</name>
</gene>
<evidence type="ECO:0000313" key="2">
    <source>
        <dbReference type="EMBL" id="GBP00801.1"/>
    </source>
</evidence>
<evidence type="ECO:0000313" key="3">
    <source>
        <dbReference type="Proteomes" id="UP000299102"/>
    </source>
</evidence>
<feature type="region of interest" description="Disordered" evidence="1">
    <location>
        <begin position="1"/>
        <end position="21"/>
    </location>
</feature>
<comment type="caution">
    <text evidence="2">The sequence shown here is derived from an EMBL/GenBank/DDBJ whole genome shotgun (WGS) entry which is preliminary data.</text>
</comment>